<accession>A0A8I2YEB6</accession>
<dbReference type="AlphaFoldDB" id="A0A8I2YEB6"/>
<evidence type="ECO:0000313" key="1">
    <source>
        <dbReference type="EMBL" id="KAG6370262.1"/>
    </source>
</evidence>
<name>A0A8I2YEB6_9AGAM</name>
<reference evidence="1" key="1">
    <citation type="submission" date="2021-03" db="EMBL/GenBank/DDBJ databases">
        <title>Evolutionary innovations through gain and loss of genes in the ectomycorrhizal Boletales.</title>
        <authorList>
            <person name="Wu G."/>
            <person name="Miyauchi S."/>
            <person name="Morin E."/>
            <person name="Yang Z.-L."/>
            <person name="Xu J."/>
            <person name="Martin F.M."/>
        </authorList>
    </citation>
    <scope>NUCLEOTIDE SEQUENCE</scope>
    <source>
        <strain evidence="1">BR01</strain>
    </source>
</reference>
<keyword evidence="2" id="KW-1185">Reference proteome</keyword>
<dbReference type="Proteomes" id="UP000683000">
    <property type="component" value="Unassembled WGS sequence"/>
</dbReference>
<dbReference type="OrthoDB" id="2707318at2759"/>
<gene>
    <name evidence="1" type="ORF">JVT61DRAFT_12207</name>
</gene>
<protein>
    <submittedName>
        <fullName evidence="1">Uncharacterized protein</fullName>
    </submittedName>
</protein>
<sequence length="356" mass="40683">MPGILTSTDSEFHPDHSIYPDEFWEEIIANLNDDLIYYPPHTLVINGQNMLVHNHGGTLFDILRNCAPHWYHIANEAYVGLYSWHGTTDARPLLRALALTLIDQAIESFTAIDPTWSVENVRIPIGDGWCTTAFGDPVFMNSLKETIIAAQTVFYTRTLESVRFLLLPSDAAPWQHPGVIPTQRLVTRGQIDYVNSLVIWNSRTGYNLWHDFRPNEDGTTVLCWFDRHSLKFLMDTIHSGVGSPGYLCIQELYANLATGREEWGPLSAATFHSTTWILAVIHVCLWADVLGNQRFLIERFTVGRRDAILEKQAKISIFLRQILRKRVPGLTVEQNEYAYHGLHRFMHTNPDVPLLF</sequence>
<organism evidence="1 2">
    <name type="scientific">Boletus reticuloceps</name>
    <dbReference type="NCBI Taxonomy" id="495285"/>
    <lineage>
        <taxon>Eukaryota</taxon>
        <taxon>Fungi</taxon>
        <taxon>Dikarya</taxon>
        <taxon>Basidiomycota</taxon>
        <taxon>Agaricomycotina</taxon>
        <taxon>Agaricomycetes</taxon>
        <taxon>Agaricomycetidae</taxon>
        <taxon>Boletales</taxon>
        <taxon>Boletineae</taxon>
        <taxon>Boletaceae</taxon>
        <taxon>Boletoideae</taxon>
        <taxon>Boletus</taxon>
    </lineage>
</organism>
<evidence type="ECO:0000313" key="2">
    <source>
        <dbReference type="Proteomes" id="UP000683000"/>
    </source>
</evidence>
<dbReference type="EMBL" id="JAGFBS010000054">
    <property type="protein sequence ID" value="KAG6370262.1"/>
    <property type="molecule type" value="Genomic_DNA"/>
</dbReference>
<proteinExistence type="predicted"/>
<comment type="caution">
    <text evidence="1">The sequence shown here is derived from an EMBL/GenBank/DDBJ whole genome shotgun (WGS) entry which is preliminary data.</text>
</comment>